<dbReference type="AlphaFoldDB" id="A0A1S1WSG1"/>
<evidence type="ECO:0000256" key="1">
    <source>
        <dbReference type="ARBA" id="ARBA00022729"/>
    </source>
</evidence>
<reference evidence="4 5" key="1">
    <citation type="submission" date="2016-09" db="EMBL/GenBank/DDBJ databases">
        <title>Chromobacterium muskegensis sp. nov., an insecticidal bacterium isolated from Sphagnum bogs.</title>
        <authorList>
            <person name="Sparks M.E."/>
            <person name="Blackburn M.B."/>
            <person name="Gundersen-Rindal D.E."/>
            <person name="Mitchell A."/>
            <person name="Farrar R."/>
            <person name="Kuhar D."/>
        </authorList>
    </citation>
    <scope>NUCLEOTIDE SEQUENCE [LARGE SCALE GENOMIC DNA]</scope>
    <source>
        <strain evidence="4 5">37-2</strain>
    </source>
</reference>
<dbReference type="STRING" id="1903179.BI347_20545"/>
<dbReference type="InterPro" id="IPR051099">
    <property type="entry name" value="AGR/TXD"/>
</dbReference>
<dbReference type="Gene3D" id="3.40.30.10">
    <property type="entry name" value="Glutaredoxin"/>
    <property type="match status" value="1"/>
</dbReference>
<dbReference type="Proteomes" id="UP000180088">
    <property type="component" value="Unassembled WGS sequence"/>
</dbReference>
<organism evidence="4 5">
    <name type="scientific">Chromobacterium sphagni</name>
    <dbReference type="NCBI Taxonomy" id="1903179"/>
    <lineage>
        <taxon>Bacteria</taxon>
        <taxon>Pseudomonadati</taxon>
        <taxon>Pseudomonadota</taxon>
        <taxon>Betaproteobacteria</taxon>
        <taxon>Neisseriales</taxon>
        <taxon>Chromobacteriaceae</taxon>
        <taxon>Chromobacterium</taxon>
    </lineage>
</organism>
<evidence type="ECO:0000259" key="3">
    <source>
        <dbReference type="PROSITE" id="PS51352"/>
    </source>
</evidence>
<dbReference type="GO" id="GO:0016853">
    <property type="term" value="F:isomerase activity"/>
    <property type="evidence" value="ECO:0007669"/>
    <property type="project" value="UniProtKB-KW"/>
</dbReference>
<dbReference type="RefSeq" id="WP_071116941.1">
    <property type="nucleotide sequence ID" value="NZ_MKCS01000004.1"/>
</dbReference>
<feature type="signal peptide" evidence="2">
    <location>
        <begin position="1"/>
        <end position="21"/>
    </location>
</feature>
<sequence>MKRTLLMLSLVLAGLAPLSHADVADGHALPPGIGWQKGDVPAAFAKARSENRPVFLYWGAVWCPPCNQVKATIFNRPDFIAATRQFVPVYLDGDSANAQQLGEQFKVRGYPTMILFRPDGTEITRLPGEVDPERYLRTLQLGLVTVKPVKSLLADALAGKPLAADDWQLLADYAWDVDQGQIIPEKDVTATLAKLARQVPAAQTATATRLQLKAIAALAGEKDAPTFDRGQARAQLLKVLADDKLSRANADIVIYAAGDAIKLLGDDKAEHRALWTAWNKRLSVLESDATLSWGDRLGATAALLALYKQEHAKQPLPALLLADVRSQVAAADKASANPYQRQAVITAAGELLADAGLLDESDKLLLAELKTSHAPYYHMLILASNAKERGDKAAALGWYEQAYRASEGQATRLQWGASYVSNAVELAPQDAGRIEKAASEVFADAGRSSSAFYERSRRSLEKIASRLKAWNQDQKHAGEIGRLAGQLSGVCEKLPAGDAQKPVCDGLVKTIKS</sequence>
<feature type="domain" description="Thioredoxin" evidence="3">
    <location>
        <begin position="10"/>
        <end position="144"/>
    </location>
</feature>
<name>A0A1S1WSG1_9NEIS</name>
<dbReference type="PROSITE" id="PS51352">
    <property type="entry name" value="THIOREDOXIN_2"/>
    <property type="match status" value="1"/>
</dbReference>
<proteinExistence type="predicted"/>
<protein>
    <submittedName>
        <fullName evidence="4">Disulfide isomerase</fullName>
    </submittedName>
</protein>
<evidence type="ECO:0000313" key="5">
    <source>
        <dbReference type="Proteomes" id="UP000180088"/>
    </source>
</evidence>
<feature type="chain" id="PRO_5010287626" evidence="2">
    <location>
        <begin position="22"/>
        <end position="513"/>
    </location>
</feature>
<dbReference type="PANTHER" id="PTHR15337">
    <property type="entry name" value="ANTERIOR GRADIENT PROTEIN-RELATED"/>
    <property type="match status" value="1"/>
</dbReference>
<keyword evidence="4" id="KW-0413">Isomerase</keyword>
<dbReference type="EMBL" id="MKCS01000004">
    <property type="protein sequence ID" value="OHX10200.1"/>
    <property type="molecule type" value="Genomic_DNA"/>
</dbReference>
<dbReference type="InterPro" id="IPR013766">
    <property type="entry name" value="Thioredoxin_domain"/>
</dbReference>
<dbReference type="Pfam" id="PF13899">
    <property type="entry name" value="Thioredoxin_7"/>
    <property type="match status" value="1"/>
</dbReference>
<dbReference type="InterPro" id="IPR036249">
    <property type="entry name" value="Thioredoxin-like_sf"/>
</dbReference>
<dbReference type="OrthoDB" id="5733562at2"/>
<dbReference type="PANTHER" id="PTHR15337:SF11">
    <property type="entry name" value="THIOREDOXIN DOMAIN-CONTAINING PROTEIN"/>
    <property type="match status" value="1"/>
</dbReference>
<keyword evidence="1 2" id="KW-0732">Signal</keyword>
<comment type="caution">
    <text evidence="4">The sequence shown here is derived from an EMBL/GenBank/DDBJ whole genome shotgun (WGS) entry which is preliminary data.</text>
</comment>
<evidence type="ECO:0000256" key="2">
    <source>
        <dbReference type="SAM" id="SignalP"/>
    </source>
</evidence>
<gene>
    <name evidence="4" type="ORF">BI347_20545</name>
</gene>
<accession>A0A1S1WSG1</accession>
<evidence type="ECO:0000313" key="4">
    <source>
        <dbReference type="EMBL" id="OHX10200.1"/>
    </source>
</evidence>
<dbReference type="SUPFAM" id="SSF52833">
    <property type="entry name" value="Thioredoxin-like"/>
    <property type="match status" value="1"/>
</dbReference>